<evidence type="ECO:0008006" key="5">
    <source>
        <dbReference type="Google" id="ProtNLM"/>
    </source>
</evidence>
<dbReference type="PANTHER" id="PTHR43581">
    <property type="entry name" value="ATP/GTP PHOSPHATASE"/>
    <property type="match status" value="1"/>
</dbReference>
<dbReference type="GO" id="GO:0005524">
    <property type="term" value="F:ATP binding"/>
    <property type="evidence" value="ECO:0007669"/>
    <property type="project" value="InterPro"/>
</dbReference>
<dbReference type="InterPro" id="IPR051396">
    <property type="entry name" value="Bact_Antivir_Def_Nuclease"/>
</dbReference>
<evidence type="ECO:0000313" key="3">
    <source>
        <dbReference type="EMBL" id="AUX20365.1"/>
    </source>
</evidence>
<dbReference type="Gene3D" id="3.40.50.300">
    <property type="entry name" value="P-loop containing nucleotide triphosphate hydrolases"/>
    <property type="match status" value="2"/>
</dbReference>
<reference evidence="3 4" key="1">
    <citation type="submission" date="2015-09" db="EMBL/GenBank/DDBJ databases">
        <title>Sorangium comparison.</title>
        <authorList>
            <person name="Zaburannyi N."/>
            <person name="Bunk B."/>
            <person name="Overmann J."/>
            <person name="Mueller R."/>
        </authorList>
    </citation>
    <scope>NUCLEOTIDE SEQUENCE [LARGE SCALE GENOMIC DNA]</scope>
    <source>
        <strain evidence="3 4">So ceGT47</strain>
    </source>
</reference>
<dbReference type="GO" id="GO:0016887">
    <property type="term" value="F:ATP hydrolysis activity"/>
    <property type="evidence" value="ECO:0007669"/>
    <property type="project" value="InterPro"/>
</dbReference>
<dbReference type="InterPro" id="IPR041685">
    <property type="entry name" value="AAA_GajA/Old/RecF-like"/>
</dbReference>
<dbReference type="InterPro" id="IPR003959">
    <property type="entry name" value="ATPase_AAA_core"/>
</dbReference>
<proteinExistence type="predicted"/>
<dbReference type="AlphaFoldDB" id="A0A4P2PUC9"/>
<feature type="domain" description="ATPase AAA-type core" evidence="2">
    <location>
        <begin position="315"/>
        <end position="420"/>
    </location>
</feature>
<organism evidence="3 4">
    <name type="scientific">Sorangium cellulosum</name>
    <name type="common">Polyangium cellulosum</name>
    <dbReference type="NCBI Taxonomy" id="56"/>
    <lineage>
        <taxon>Bacteria</taxon>
        <taxon>Pseudomonadati</taxon>
        <taxon>Myxococcota</taxon>
        <taxon>Polyangia</taxon>
        <taxon>Polyangiales</taxon>
        <taxon>Polyangiaceae</taxon>
        <taxon>Sorangium</taxon>
    </lineage>
</organism>
<sequence>MITRFEVDGFKSLRDFAVDLEPLTVFVGPNGAGKSNLLEAIGLLGRLASMSLEEAFKLGRGRIVDQFSRSGGEAGRTIRIAVEVLLQSPLETLEDDEKVLEDNERPLSGRYRYELVIERRVRPSGTEELAIADECLRVADASKGSDGREIVFQQRQERGQIRYVLMRPEDQSQLRTEMRFPRTHSVLGAQKTGALALANFSVRSTEKAVARLEAGQKLSGVSDEDIFNVRILSDQITKQLGIDTPDMQLTGRLADELSRCRLLQLDAARLREPSERIASHELAPDASNLPTILADLPGPALGEIRADLVSLIPGLAGFDVVPDEDTFRIEFKLSGGERFPARLASDGTLRALALLTALHVEPRPSILGIEEPENGIYPGRLRTLLSLLREIATSGDEASLDPAQRATQLLLTSHSPVVLAAFRDSPEHLRFMDLVRRDGRLATRARAVGELKAPGDGAHVVSLREVDALLQAAGSEAAE</sequence>
<dbReference type="Pfam" id="PF13304">
    <property type="entry name" value="AAA_21"/>
    <property type="match status" value="1"/>
</dbReference>
<evidence type="ECO:0000313" key="4">
    <source>
        <dbReference type="Proteomes" id="UP000295781"/>
    </source>
</evidence>
<dbReference type="RefSeq" id="WP_129345472.1">
    <property type="nucleotide sequence ID" value="NZ_CP012670.1"/>
</dbReference>
<dbReference type="EMBL" id="CP012670">
    <property type="protein sequence ID" value="AUX20365.1"/>
    <property type="molecule type" value="Genomic_DNA"/>
</dbReference>
<feature type="domain" description="Endonuclease GajA/Old nuclease/RecF-like AAA" evidence="1">
    <location>
        <begin position="1"/>
        <end position="46"/>
    </location>
</feature>
<protein>
    <recommendedName>
        <fullName evidence="5">ATPase AAA-type core domain-containing protein</fullName>
    </recommendedName>
</protein>
<evidence type="ECO:0000259" key="2">
    <source>
        <dbReference type="Pfam" id="PF13304"/>
    </source>
</evidence>
<evidence type="ECO:0000259" key="1">
    <source>
        <dbReference type="Pfam" id="PF13175"/>
    </source>
</evidence>
<name>A0A4P2PUC9_SORCE</name>
<gene>
    <name evidence="3" type="ORF">SOCEGT47_008340</name>
</gene>
<dbReference type="PANTHER" id="PTHR43581:SF2">
    <property type="entry name" value="EXCINUCLEASE ATPASE SUBUNIT"/>
    <property type="match status" value="1"/>
</dbReference>
<dbReference type="OrthoDB" id="9816506at2"/>
<dbReference type="Proteomes" id="UP000295781">
    <property type="component" value="Chromosome"/>
</dbReference>
<dbReference type="InterPro" id="IPR027417">
    <property type="entry name" value="P-loop_NTPase"/>
</dbReference>
<accession>A0A4P2PUC9</accession>
<dbReference type="SUPFAM" id="SSF52540">
    <property type="entry name" value="P-loop containing nucleoside triphosphate hydrolases"/>
    <property type="match status" value="1"/>
</dbReference>
<dbReference type="Pfam" id="PF13175">
    <property type="entry name" value="AAA_15"/>
    <property type="match status" value="1"/>
</dbReference>